<dbReference type="AlphaFoldDB" id="A0AAP0JSN9"/>
<keyword evidence="1" id="KW-0931">ER-Golgi transport</keyword>
<dbReference type="InterPro" id="IPR036465">
    <property type="entry name" value="vWFA_dom_sf"/>
</dbReference>
<evidence type="ECO:0000313" key="5">
    <source>
        <dbReference type="Proteomes" id="UP001417504"/>
    </source>
</evidence>
<keyword evidence="1" id="KW-0963">Cytoplasm</keyword>
<dbReference type="Pfam" id="PF04811">
    <property type="entry name" value="Sec23_trunk"/>
    <property type="match status" value="1"/>
</dbReference>
<dbReference type="InterPro" id="IPR036180">
    <property type="entry name" value="Gelsolin-like_dom_sf"/>
</dbReference>
<dbReference type="SUPFAM" id="SSF82754">
    <property type="entry name" value="C-terminal, gelsolin-like domain of Sec23/24"/>
    <property type="match status" value="1"/>
</dbReference>
<dbReference type="InterPro" id="IPR037364">
    <property type="entry name" value="Sec23"/>
</dbReference>
<evidence type="ECO:0000256" key="1">
    <source>
        <dbReference type="RuleBase" id="RU365030"/>
    </source>
</evidence>
<dbReference type="GO" id="GO:0006886">
    <property type="term" value="P:intracellular protein transport"/>
    <property type="evidence" value="ECO:0007669"/>
    <property type="project" value="InterPro"/>
</dbReference>
<gene>
    <name evidence="4" type="ORF">Sjap_008864</name>
</gene>
<dbReference type="InterPro" id="IPR012990">
    <property type="entry name" value="Beta-sandwich_Sec23_24"/>
</dbReference>
<comment type="caution">
    <text evidence="4">The sequence shown here is derived from an EMBL/GenBank/DDBJ whole genome shotgun (WGS) entry which is preliminary data.</text>
</comment>
<name>A0AAP0JSN9_9MAGN</name>
<comment type="similarity">
    <text evidence="1">Belongs to the SEC23/SEC24 family. SEC23 subfamily.</text>
</comment>
<keyword evidence="1" id="KW-0472">Membrane</keyword>
<dbReference type="Proteomes" id="UP001417504">
    <property type="component" value="Unassembled WGS sequence"/>
</dbReference>
<dbReference type="GO" id="GO:0090110">
    <property type="term" value="P:COPII-coated vesicle cargo loading"/>
    <property type="evidence" value="ECO:0007669"/>
    <property type="project" value="TreeGrafter"/>
</dbReference>
<dbReference type="InterPro" id="IPR029006">
    <property type="entry name" value="ADF-H/Gelsolin-like_dom_sf"/>
</dbReference>
<keyword evidence="1" id="KW-0968">Cytoplasmic vesicle</keyword>
<keyword evidence="5" id="KW-1185">Reference proteome</keyword>
<comment type="subcellular location">
    <subcellularLocation>
        <location evidence="1">Cytoplasmic vesicle</location>
        <location evidence="1">COPII-coated vesicle membrane</location>
        <topology evidence="1">Peripheral membrane protein</topology>
        <orientation evidence="1">Cytoplasmic side</orientation>
    </subcellularLocation>
    <subcellularLocation>
        <location evidence="1">Endoplasmic reticulum membrane</location>
        <topology evidence="1">Peripheral membrane protein</topology>
        <orientation evidence="1">Cytoplasmic side</orientation>
    </subcellularLocation>
</comment>
<keyword evidence="1" id="KW-0256">Endoplasmic reticulum</keyword>
<feature type="domain" description="Sec23/Sec24 beta-sandwich" evidence="3">
    <location>
        <begin position="216"/>
        <end position="275"/>
    </location>
</feature>
<keyword evidence="1" id="KW-0653">Protein transport</keyword>
<accession>A0AAP0JSN9</accession>
<dbReference type="EMBL" id="JBBNAE010000003">
    <property type="protein sequence ID" value="KAK9138270.1"/>
    <property type="molecule type" value="Genomic_DNA"/>
</dbReference>
<evidence type="ECO:0000259" key="2">
    <source>
        <dbReference type="Pfam" id="PF04811"/>
    </source>
</evidence>
<dbReference type="GO" id="GO:0005096">
    <property type="term" value="F:GTPase activator activity"/>
    <property type="evidence" value="ECO:0007669"/>
    <property type="project" value="TreeGrafter"/>
</dbReference>
<organism evidence="4 5">
    <name type="scientific">Stephania japonica</name>
    <dbReference type="NCBI Taxonomy" id="461633"/>
    <lineage>
        <taxon>Eukaryota</taxon>
        <taxon>Viridiplantae</taxon>
        <taxon>Streptophyta</taxon>
        <taxon>Embryophyta</taxon>
        <taxon>Tracheophyta</taxon>
        <taxon>Spermatophyta</taxon>
        <taxon>Magnoliopsida</taxon>
        <taxon>Ranunculales</taxon>
        <taxon>Menispermaceae</taxon>
        <taxon>Menispermoideae</taxon>
        <taxon>Cissampelideae</taxon>
        <taxon>Stephania</taxon>
    </lineage>
</organism>
<evidence type="ECO:0000259" key="3">
    <source>
        <dbReference type="Pfam" id="PF08033"/>
    </source>
</evidence>
<reference evidence="4 5" key="1">
    <citation type="submission" date="2024-01" db="EMBL/GenBank/DDBJ databases">
        <title>Genome assemblies of Stephania.</title>
        <authorList>
            <person name="Yang L."/>
        </authorList>
    </citation>
    <scope>NUCLEOTIDE SEQUENCE [LARGE SCALE GENOMIC DNA]</scope>
    <source>
        <strain evidence="4">QJT</strain>
        <tissue evidence="4">Leaf</tissue>
    </source>
</reference>
<keyword evidence="1" id="KW-0479">Metal-binding</keyword>
<dbReference type="GO" id="GO:0005789">
    <property type="term" value="C:endoplasmic reticulum membrane"/>
    <property type="evidence" value="ECO:0007669"/>
    <property type="project" value="UniProtKB-SubCell"/>
</dbReference>
<keyword evidence="1" id="KW-0862">Zinc</keyword>
<dbReference type="Gene3D" id="3.40.20.10">
    <property type="entry name" value="Severin"/>
    <property type="match status" value="1"/>
</dbReference>
<protein>
    <recommendedName>
        <fullName evidence="1">Protein transport protein SEC23</fullName>
    </recommendedName>
</protein>
<dbReference type="Pfam" id="PF08033">
    <property type="entry name" value="Sec23_BS"/>
    <property type="match status" value="1"/>
</dbReference>
<dbReference type="SUPFAM" id="SSF53300">
    <property type="entry name" value="vWA-like"/>
    <property type="match status" value="1"/>
</dbReference>
<dbReference type="Gene3D" id="3.40.50.410">
    <property type="entry name" value="von Willebrand factor, type A domain"/>
    <property type="match status" value="1"/>
</dbReference>
<keyword evidence="1" id="KW-0813">Transport</keyword>
<dbReference type="InterPro" id="IPR006896">
    <property type="entry name" value="Sec23/24_trunk_dom"/>
</dbReference>
<dbReference type="GO" id="GO:0046872">
    <property type="term" value="F:metal ion binding"/>
    <property type="evidence" value="ECO:0007669"/>
    <property type="project" value="UniProtKB-KW"/>
</dbReference>
<dbReference type="GO" id="GO:0030127">
    <property type="term" value="C:COPII vesicle coat"/>
    <property type="evidence" value="ECO:0007669"/>
    <property type="project" value="InterPro"/>
</dbReference>
<dbReference type="GO" id="GO:0070971">
    <property type="term" value="C:endoplasmic reticulum exit site"/>
    <property type="evidence" value="ECO:0007669"/>
    <property type="project" value="TreeGrafter"/>
</dbReference>
<feature type="domain" description="Sec23/Sec24 trunk" evidence="2">
    <location>
        <begin position="5"/>
        <end position="207"/>
    </location>
</feature>
<dbReference type="PANTHER" id="PTHR11141">
    <property type="entry name" value="PROTEIN TRANSPORT PROTEIN SEC23"/>
    <property type="match status" value="1"/>
</dbReference>
<sequence length="484" mass="54452">MESPRRPLFVFLCDTCLIEEELQFVRSAIESAIKLLPSNSMIGFISFWNYVQVHELGLVHPENAYIFQGTKEVTKQQMEYQLGQLQGFGLLDRFFIRVSDCGLTLLPDYYKRASRCTGVAFSVAARLLEACQAGTSARIIALVGGPCTEGPGMIVSKDLSEPMRSNHDLRGHALHFHKAVEFYKNLSSILVNQGHVLNIFACSPNQKGPSCADTFIGEGNTALWKICRLDKSTCFTVFFDVSPRDKLNPLGTLNPQLYLQFLTNYQSLRGETRIRSLLLLEDGLTCRELYLVSKMLDLLSNLSSAESYFTFCFTELLASLDQETAIVVMARLISFKMEMEVSDYSPNETAYVRMFLNRESVSTLSKLLPFIIRSTKSISCKMMGALIDEAFQIQLLDAYFCVVIFYEREFAKLRGGQDHAGMLEAVHGAARFIISKRFRVPHLVECDQDDAQNSLSGLLHPSTGLNPESILIVQPTQVRLRITE</sequence>
<evidence type="ECO:0000313" key="4">
    <source>
        <dbReference type="EMBL" id="KAK9138270.1"/>
    </source>
</evidence>
<comment type="function">
    <text evidence="1">Component of the coat protein complex II (COPII) which promotes the formation of transport vesicles from the endoplasmic reticulum (ER). The coat has two main functions, the physical deformation of the endoplasmic reticulum membrane into vesicles and the selection of cargo molecules.</text>
</comment>
<proteinExistence type="inferred from homology"/>
<dbReference type="PANTHER" id="PTHR11141:SF0">
    <property type="entry name" value="PROTEIN TRANSPORT PROTEIN SEC23"/>
    <property type="match status" value="1"/>
</dbReference>
<dbReference type="SUPFAM" id="SSF81995">
    <property type="entry name" value="beta-sandwich domain of Sec23/24"/>
    <property type="match status" value="1"/>
</dbReference>